<evidence type="ECO:0000313" key="2">
    <source>
        <dbReference type="Proteomes" id="UP000238823"/>
    </source>
</evidence>
<accession>A0A2S9YQY8</accession>
<dbReference type="Proteomes" id="UP000238823">
    <property type="component" value="Unassembled WGS sequence"/>
</dbReference>
<gene>
    <name evidence="1" type="ORF">ENSA7_28040</name>
</gene>
<organism evidence="1 2">
    <name type="scientific">Enhygromyxa salina</name>
    <dbReference type="NCBI Taxonomy" id="215803"/>
    <lineage>
        <taxon>Bacteria</taxon>
        <taxon>Pseudomonadati</taxon>
        <taxon>Myxococcota</taxon>
        <taxon>Polyangia</taxon>
        <taxon>Nannocystales</taxon>
        <taxon>Nannocystaceae</taxon>
        <taxon>Enhygromyxa</taxon>
    </lineage>
</organism>
<comment type="caution">
    <text evidence="1">The sequence shown here is derived from an EMBL/GenBank/DDBJ whole genome shotgun (WGS) entry which is preliminary data.</text>
</comment>
<protein>
    <submittedName>
        <fullName evidence="1">Uncharacterized protein</fullName>
    </submittedName>
</protein>
<reference evidence="1 2" key="1">
    <citation type="submission" date="2018-03" db="EMBL/GenBank/DDBJ databases">
        <title>Draft Genome Sequences of the Obligatory Marine Myxobacteria Enhygromyxa salina SWB007.</title>
        <authorList>
            <person name="Poehlein A."/>
            <person name="Moghaddam J.A."/>
            <person name="Harms H."/>
            <person name="Alanjari M."/>
            <person name="Koenig G.M."/>
            <person name="Daniel R."/>
            <person name="Schaeberle T.F."/>
        </authorList>
    </citation>
    <scope>NUCLEOTIDE SEQUENCE [LARGE SCALE GENOMIC DNA]</scope>
    <source>
        <strain evidence="1 2">SWB007</strain>
    </source>
</reference>
<name>A0A2S9YQY8_9BACT</name>
<dbReference type="EMBL" id="PVNL01000053">
    <property type="protein sequence ID" value="PRQ07507.1"/>
    <property type="molecule type" value="Genomic_DNA"/>
</dbReference>
<dbReference type="AlphaFoldDB" id="A0A2S9YQY8"/>
<evidence type="ECO:0000313" key="1">
    <source>
        <dbReference type="EMBL" id="PRQ07507.1"/>
    </source>
</evidence>
<sequence>MTDAASSIPEHAKVTDLVSRLEDRIGELRRHL</sequence>
<proteinExistence type="predicted"/>